<proteinExistence type="inferred from homology"/>
<dbReference type="PANTHER" id="PTHR35091">
    <property type="entry name" value="FLAGELLAR PROTEIN FLIL"/>
    <property type="match status" value="1"/>
</dbReference>
<dbReference type="PANTHER" id="PTHR35091:SF2">
    <property type="entry name" value="FLAGELLAR PROTEIN FLIL"/>
    <property type="match status" value="1"/>
</dbReference>
<keyword evidence="6 10" id="KW-0812">Transmembrane</keyword>
<feature type="transmembrane region" description="Helical" evidence="10">
    <location>
        <begin position="21"/>
        <end position="44"/>
    </location>
</feature>
<dbReference type="AlphaFoldDB" id="A0A6H2DJ59"/>
<evidence type="ECO:0000256" key="8">
    <source>
        <dbReference type="ARBA" id="ARBA00022989"/>
    </source>
</evidence>
<evidence type="ECO:0000256" key="6">
    <source>
        <dbReference type="ARBA" id="ARBA00022692"/>
    </source>
</evidence>
<keyword evidence="8 10" id="KW-1133">Transmembrane helix</keyword>
<evidence type="ECO:0000313" key="12">
    <source>
        <dbReference type="Proteomes" id="UP000501600"/>
    </source>
</evidence>
<comment type="similarity">
    <text evidence="3 10">Belongs to the FliL family.</text>
</comment>
<name>A0A6H2DJ59_9SPHN</name>
<dbReference type="GO" id="GO:0005886">
    <property type="term" value="C:plasma membrane"/>
    <property type="evidence" value="ECO:0007669"/>
    <property type="project" value="UniProtKB-SubCell"/>
</dbReference>
<keyword evidence="11" id="KW-0966">Cell projection</keyword>
<comment type="subcellular location">
    <subcellularLocation>
        <location evidence="10">Cell inner membrane</location>
    </subcellularLocation>
    <subcellularLocation>
        <location evidence="2">Cell membrane</location>
        <topology evidence="2">Single-pass membrane protein</topology>
    </subcellularLocation>
</comment>
<dbReference type="GO" id="GO:0006935">
    <property type="term" value="P:chemotaxis"/>
    <property type="evidence" value="ECO:0007669"/>
    <property type="project" value="UniProtKB-KW"/>
</dbReference>
<evidence type="ECO:0000256" key="4">
    <source>
        <dbReference type="ARBA" id="ARBA00022475"/>
    </source>
</evidence>
<dbReference type="GO" id="GO:0009425">
    <property type="term" value="C:bacterial-type flagellum basal body"/>
    <property type="evidence" value="ECO:0007669"/>
    <property type="project" value="InterPro"/>
</dbReference>
<dbReference type="EMBL" id="CP051217">
    <property type="protein sequence ID" value="QJB68023.1"/>
    <property type="molecule type" value="Genomic_DNA"/>
</dbReference>
<gene>
    <name evidence="11" type="ORF">HF685_00795</name>
</gene>
<keyword evidence="11" id="KW-0969">Cilium</keyword>
<dbReference type="Pfam" id="PF03748">
    <property type="entry name" value="FliL"/>
    <property type="match status" value="1"/>
</dbReference>
<dbReference type="Proteomes" id="UP000501600">
    <property type="component" value="Chromosome"/>
</dbReference>
<dbReference type="RefSeq" id="WP_168817744.1">
    <property type="nucleotide sequence ID" value="NZ_CP051217.1"/>
</dbReference>
<dbReference type="InterPro" id="IPR005503">
    <property type="entry name" value="FliL"/>
</dbReference>
<accession>A0A6H2DJ59</accession>
<keyword evidence="4" id="KW-1003">Cell membrane</keyword>
<keyword evidence="9 10" id="KW-0472">Membrane</keyword>
<evidence type="ECO:0000256" key="2">
    <source>
        <dbReference type="ARBA" id="ARBA00004162"/>
    </source>
</evidence>
<organism evidence="11 12">
    <name type="scientific">Parasphingorhabdus halotolerans</name>
    <dbReference type="NCBI Taxonomy" id="2725558"/>
    <lineage>
        <taxon>Bacteria</taxon>
        <taxon>Pseudomonadati</taxon>
        <taxon>Pseudomonadota</taxon>
        <taxon>Alphaproteobacteria</taxon>
        <taxon>Sphingomonadales</taxon>
        <taxon>Sphingomonadaceae</taxon>
        <taxon>Parasphingorhabdus</taxon>
    </lineage>
</organism>
<sequence>MSETKSEEEIPVVKKKGKLKPLLLGTVLIVLFGGGGAAGGFYAAGIIGGGSEQAEDPNKPKIVLKDGTAVSDKEAGKAAPKQSSSAFKVTYHQIEQPFTSNLSNSDSFAQLSIAVSTYYDERVFENVVNHEIAIRSAVLMELGQQDAFELEAPEGKLKLKKRLREIINQTLEEKTGFGGIEDVYFTNMVVQ</sequence>
<keyword evidence="12" id="KW-1185">Reference proteome</keyword>
<keyword evidence="11" id="KW-0282">Flagellum</keyword>
<comment type="function">
    <text evidence="1 10">Controls the rotational direction of flagella during chemotaxis.</text>
</comment>
<evidence type="ECO:0000256" key="10">
    <source>
        <dbReference type="RuleBase" id="RU364125"/>
    </source>
</evidence>
<dbReference type="KEGG" id="phao:HF685_00795"/>
<dbReference type="GO" id="GO:0071978">
    <property type="term" value="P:bacterial-type flagellum-dependent swarming motility"/>
    <property type="evidence" value="ECO:0007669"/>
    <property type="project" value="TreeGrafter"/>
</dbReference>
<evidence type="ECO:0000256" key="3">
    <source>
        <dbReference type="ARBA" id="ARBA00008281"/>
    </source>
</evidence>
<evidence type="ECO:0000256" key="9">
    <source>
        <dbReference type="ARBA" id="ARBA00023136"/>
    </source>
</evidence>
<evidence type="ECO:0000313" key="11">
    <source>
        <dbReference type="EMBL" id="QJB68023.1"/>
    </source>
</evidence>
<evidence type="ECO:0000256" key="1">
    <source>
        <dbReference type="ARBA" id="ARBA00002254"/>
    </source>
</evidence>
<protein>
    <recommendedName>
        <fullName evidence="10">Flagellar protein FliL</fullName>
    </recommendedName>
</protein>
<reference evidence="11 12" key="1">
    <citation type="submission" date="2020-04" db="EMBL/GenBank/DDBJ databases">
        <title>Genome sequence for Sphingorhabdus sp. strain M1.</title>
        <authorList>
            <person name="Park S.-J."/>
        </authorList>
    </citation>
    <scope>NUCLEOTIDE SEQUENCE [LARGE SCALE GENOMIC DNA]</scope>
    <source>
        <strain evidence="11 12">JK6</strain>
    </source>
</reference>
<evidence type="ECO:0000256" key="7">
    <source>
        <dbReference type="ARBA" id="ARBA00022779"/>
    </source>
</evidence>
<keyword evidence="5 10" id="KW-0145">Chemotaxis</keyword>
<keyword evidence="7 10" id="KW-0283">Flagellar rotation</keyword>
<evidence type="ECO:0000256" key="5">
    <source>
        <dbReference type="ARBA" id="ARBA00022500"/>
    </source>
</evidence>
<keyword evidence="10" id="KW-0997">Cell inner membrane</keyword>